<dbReference type="InterPro" id="IPR008661">
    <property type="entry name" value="L6_membrane"/>
</dbReference>
<reference evidence="7" key="1">
    <citation type="submission" date="2020-07" db="EMBL/GenBank/DDBJ databases">
        <title>Clarias magur genome sequencing, assembly and annotation.</title>
        <authorList>
            <person name="Kushwaha B."/>
            <person name="Kumar R."/>
            <person name="Das P."/>
            <person name="Joshi C.G."/>
            <person name="Kumar D."/>
            <person name="Nagpure N.S."/>
            <person name="Pandey M."/>
            <person name="Agarwal S."/>
            <person name="Srivastava S."/>
            <person name="Singh M."/>
            <person name="Sahoo L."/>
            <person name="Jayasankar P."/>
            <person name="Meher P.K."/>
            <person name="Koringa P.G."/>
            <person name="Iquebal M.A."/>
            <person name="Das S.P."/>
            <person name="Bit A."/>
            <person name="Patnaik S."/>
            <person name="Patel N."/>
            <person name="Shah T.M."/>
            <person name="Hinsu A."/>
            <person name="Jena J.K."/>
        </authorList>
    </citation>
    <scope>NUCLEOTIDE SEQUENCE</scope>
    <source>
        <strain evidence="7">CIFAMagur01</strain>
        <tissue evidence="7">Testis</tissue>
    </source>
</reference>
<dbReference type="PANTHER" id="PTHR14198:SF22">
    <property type="entry name" value="TRANSMEMBRANE 4 L6 FAMILY MEMBER 19"/>
    <property type="match status" value="1"/>
</dbReference>
<feature type="transmembrane region" description="Helical" evidence="6">
    <location>
        <begin position="26"/>
        <end position="47"/>
    </location>
</feature>
<feature type="transmembrane region" description="Helical" evidence="6">
    <location>
        <begin position="101"/>
        <end position="121"/>
    </location>
</feature>
<evidence type="ECO:0000256" key="3">
    <source>
        <dbReference type="ARBA" id="ARBA00022692"/>
    </source>
</evidence>
<dbReference type="Proteomes" id="UP000727407">
    <property type="component" value="Unassembled WGS sequence"/>
</dbReference>
<keyword evidence="5 6" id="KW-0472">Membrane</keyword>
<proteinExistence type="inferred from homology"/>
<accession>A0A8J4WZA7</accession>
<comment type="similarity">
    <text evidence="2">Belongs to the L6 tetraspanin family.</text>
</comment>
<keyword evidence="8" id="KW-1185">Reference proteome</keyword>
<evidence type="ECO:0000256" key="6">
    <source>
        <dbReference type="SAM" id="Phobius"/>
    </source>
</evidence>
<organism evidence="7 8">
    <name type="scientific">Clarias magur</name>
    <name type="common">Asian catfish</name>
    <name type="synonym">Macropteronotus magur</name>
    <dbReference type="NCBI Taxonomy" id="1594786"/>
    <lineage>
        <taxon>Eukaryota</taxon>
        <taxon>Metazoa</taxon>
        <taxon>Chordata</taxon>
        <taxon>Craniata</taxon>
        <taxon>Vertebrata</taxon>
        <taxon>Euteleostomi</taxon>
        <taxon>Actinopterygii</taxon>
        <taxon>Neopterygii</taxon>
        <taxon>Teleostei</taxon>
        <taxon>Ostariophysi</taxon>
        <taxon>Siluriformes</taxon>
        <taxon>Clariidae</taxon>
        <taxon>Clarias</taxon>
    </lineage>
</organism>
<dbReference type="EMBL" id="QNUK01000223">
    <property type="protein sequence ID" value="KAF5897722.1"/>
    <property type="molecule type" value="Genomic_DNA"/>
</dbReference>
<gene>
    <name evidence="7" type="primary">tm4sf19</name>
    <name evidence="7" type="ORF">DAT39_012562</name>
</gene>
<sequence length="220" mass="24491">MTELPVVPHPEVHYTVKMCSICGLKYLPVVMILLAVVSTLANVLLLFPGFSHKYLLENHITSEALWCTGIWVSGFVVLVAVRGFSSSDTKKGCCEFRAHMLCRIVNSVVAVAVAGFCFLFNSRGLTRGPLCLHNGTEGMQWDRPLRLMSLDATSYLYEPERWDSACEEPQNVVVWNIVLFSTIMAVNGLQAIFCLVQILSAVHGVIFGLSKKKVNLIFFF</sequence>
<name>A0A8J4WZA7_CLAMG</name>
<dbReference type="GO" id="GO:0016020">
    <property type="term" value="C:membrane"/>
    <property type="evidence" value="ECO:0007669"/>
    <property type="project" value="UniProtKB-SubCell"/>
</dbReference>
<evidence type="ECO:0000256" key="2">
    <source>
        <dbReference type="ARBA" id="ARBA00006193"/>
    </source>
</evidence>
<dbReference type="PANTHER" id="PTHR14198">
    <property type="entry name" value="TRANSMEMBRANE 4 L6 FAMILY MEMBER 1-RELATED"/>
    <property type="match status" value="1"/>
</dbReference>
<dbReference type="OrthoDB" id="9897613at2759"/>
<comment type="subcellular location">
    <subcellularLocation>
        <location evidence="1">Membrane</location>
        <topology evidence="1">Multi-pass membrane protein</topology>
    </subcellularLocation>
</comment>
<dbReference type="Pfam" id="PF05805">
    <property type="entry name" value="L6_membrane"/>
    <property type="match status" value="1"/>
</dbReference>
<evidence type="ECO:0000313" key="7">
    <source>
        <dbReference type="EMBL" id="KAF5897722.1"/>
    </source>
</evidence>
<keyword evidence="3 6" id="KW-0812">Transmembrane</keyword>
<comment type="caution">
    <text evidence="7">The sequence shown here is derived from an EMBL/GenBank/DDBJ whole genome shotgun (WGS) entry which is preliminary data.</text>
</comment>
<evidence type="ECO:0000256" key="4">
    <source>
        <dbReference type="ARBA" id="ARBA00022989"/>
    </source>
</evidence>
<protein>
    <submittedName>
        <fullName evidence="7">Transmembrane 4 L6 family member 5-like</fullName>
    </submittedName>
</protein>
<feature type="transmembrane region" description="Helical" evidence="6">
    <location>
        <begin position="189"/>
        <end position="209"/>
    </location>
</feature>
<evidence type="ECO:0000256" key="5">
    <source>
        <dbReference type="ARBA" id="ARBA00023136"/>
    </source>
</evidence>
<evidence type="ECO:0000256" key="1">
    <source>
        <dbReference type="ARBA" id="ARBA00004141"/>
    </source>
</evidence>
<evidence type="ECO:0000313" key="8">
    <source>
        <dbReference type="Proteomes" id="UP000727407"/>
    </source>
</evidence>
<keyword evidence="4 6" id="KW-1133">Transmembrane helix</keyword>
<dbReference type="AlphaFoldDB" id="A0A8J4WZA7"/>
<feature type="transmembrane region" description="Helical" evidence="6">
    <location>
        <begin position="59"/>
        <end position="81"/>
    </location>
</feature>